<protein>
    <submittedName>
        <fullName evidence="2">VWA domain-containing protein</fullName>
    </submittedName>
</protein>
<evidence type="ECO:0000259" key="1">
    <source>
        <dbReference type="PROSITE" id="PS50234"/>
    </source>
</evidence>
<evidence type="ECO:0000313" key="3">
    <source>
        <dbReference type="Proteomes" id="UP000273982"/>
    </source>
</evidence>
<dbReference type="EMBL" id="CP034086">
    <property type="protein sequence ID" value="AZG78193.1"/>
    <property type="molecule type" value="Genomic_DNA"/>
</dbReference>
<dbReference type="AlphaFoldDB" id="A0A3G8M889"/>
<sequence length="333" mass="35536">MSGFGFEHIEPLFLAPLALLPLLRSVLRGATIPSLLAAPVDGLSTVAGVLLKFCGVVAISASLLGAASPYVAGADVERFSEGAQIVMLIDRSGSMNETFAGRTPAGGEESKAAAAKRILKRFVEARRHDLVGVAAFSTAPMLVTPISDHIGATEAAIDAIDRPGLDYTNIARGLAMALSMFKTSQADLSRAVLLISDGAGVIDPKLRDDLKAEFRKTNVSLYWLFLRTQGSRGISDQPAGDDESPQAAPERHLDLFFKSLGVPYQAFEAEGVEATEEALKQIDRLERHPVRYVEKLPRTDLSAWGFGLALAATLLLLVAKLAEVRLSVGDNAR</sequence>
<dbReference type="SUPFAM" id="SSF53300">
    <property type="entry name" value="vWA-like"/>
    <property type="match status" value="1"/>
</dbReference>
<gene>
    <name evidence="2" type="ORF">EHO51_16460</name>
</gene>
<dbReference type="Pfam" id="PF13519">
    <property type="entry name" value="VWA_2"/>
    <property type="match status" value="1"/>
</dbReference>
<dbReference type="InterPro" id="IPR036465">
    <property type="entry name" value="vWFA_dom_sf"/>
</dbReference>
<reference evidence="2 3" key="1">
    <citation type="submission" date="2018-11" db="EMBL/GenBank/DDBJ databases">
        <title>Genome squencing of methanotrophic bacteria isolated from alkaline groundwater in Korea.</title>
        <authorList>
            <person name="Nguyen L.N."/>
        </authorList>
    </citation>
    <scope>NUCLEOTIDE SEQUENCE [LARGE SCALE GENOMIC DNA]</scope>
    <source>
        <strain evidence="2 3">GW6</strain>
    </source>
</reference>
<dbReference type="InterPro" id="IPR002035">
    <property type="entry name" value="VWF_A"/>
</dbReference>
<dbReference type="KEGG" id="mros:EHO51_16460"/>
<organism evidence="2 3">
    <name type="scientific">Methylocystis rosea</name>
    <dbReference type="NCBI Taxonomy" id="173366"/>
    <lineage>
        <taxon>Bacteria</taxon>
        <taxon>Pseudomonadati</taxon>
        <taxon>Pseudomonadota</taxon>
        <taxon>Alphaproteobacteria</taxon>
        <taxon>Hyphomicrobiales</taxon>
        <taxon>Methylocystaceae</taxon>
        <taxon>Methylocystis</taxon>
    </lineage>
</organism>
<name>A0A3G8M889_9HYPH</name>
<proteinExistence type="predicted"/>
<dbReference type="RefSeq" id="WP_124739782.1">
    <property type="nucleotide sequence ID" value="NZ_CP034086.1"/>
</dbReference>
<dbReference type="CDD" id="cd00198">
    <property type="entry name" value="vWFA"/>
    <property type="match status" value="1"/>
</dbReference>
<accession>A0A3G8M889</accession>
<evidence type="ECO:0000313" key="2">
    <source>
        <dbReference type="EMBL" id="AZG78193.1"/>
    </source>
</evidence>
<dbReference type="PROSITE" id="PS50234">
    <property type="entry name" value="VWFA"/>
    <property type="match status" value="1"/>
</dbReference>
<dbReference type="SMART" id="SM00327">
    <property type="entry name" value="VWA"/>
    <property type="match status" value="1"/>
</dbReference>
<dbReference type="Proteomes" id="UP000273982">
    <property type="component" value="Chromosome"/>
</dbReference>
<feature type="domain" description="VWFA" evidence="1">
    <location>
        <begin position="84"/>
        <end position="282"/>
    </location>
</feature>
<dbReference type="Gene3D" id="3.40.50.410">
    <property type="entry name" value="von Willebrand factor, type A domain"/>
    <property type="match status" value="1"/>
</dbReference>